<keyword evidence="2" id="KW-1185">Reference proteome</keyword>
<dbReference type="AlphaFoldDB" id="A0A834WI06"/>
<name>A0A834WI06_9FABA</name>
<accession>A0A834WI06</accession>
<reference evidence="1" key="1">
    <citation type="submission" date="2020-09" db="EMBL/GenBank/DDBJ databases">
        <title>Genome-Enabled Discovery of Anthraquinone Biosynthesis in Senna tora.</title>
        <authorList>
            <person name="Kang S.-H."/>
            <person name="Pandey R.P."/>
            <person name="Lee C.-M."/>
            <person name="Sim J.-S."/>
            <person name="Jeong J.-T."/>
            <person name="Choi B.-S."/>
            <person name="Jung M."/>
            <person name="Ginzburg D."/>
            <person name="Zhao K."/>
            <person name="Won S.Y."/>
            <person name="Oh T.-J."/>
            <person name="Yu Y."/>
            <person name="Kim N.-H."/>
            <person name="Lee O.R."/>
            <person name="Lee T.-H."/>
            <person name="Bashyal P."/>
            <person name="Kim T.-S."/>
            <person name="Lee W.-H."/>
            <person name="Kawkins C."/>
            <person name="Kim C.-K."/>
            <person name="Kim J.S."/>
            <person name="Ahn B.O."/>
            <person name="Rhee S.Y."/>
            <person name="Sohng J.K."/>
        </authorList>
    </citation>
    <scope>NUCLEOTIDE SEQUENCE</scope>
    <source>
        <tissue evidence="1">Leaf</tissue>
    </source>
</reference>
<protein>
    <submittedName>
        <fullName evidence="1">Uncharacterized protein</fullName>
    </submittedName>
</protein>
<evidence type="ECO:0000313" key="1">
    <source>
        <dbReference type="EMBL" id="KAF7821583.1"/>
    </source>
</evidence>
<sequence length="73" mass="8275">MVDLEASMKNQMATMENQKDDFGKQCETHLSTVFSKVDQIKTKHDSLSEFVSQLTDIMSVGNFLLPPENRPNV</sequence>
<proteinExistence type="predicted"/>
<dbReference type="Proteomes" id="UP000634136">
    <property type="component" value="Unassembled WGS sequence"/>
</dbReference>
<evidence type="ECO:0000313" key="2">
    <source>
        <dbReference type="Proteomes" id="UP000634136"/>
    </source>
</evidence>
<organism evidence="1 2">
    <name type="scientific">Senna tora</name>
    <dbReference type="NCBI Taxonomy" id="362788"/>
    <lineage>
        <taxon>Eukaryota</taxon>
        <taxon>Viridiplantae</taxon>
        <taxon>Streptophyta</taxon>
        <taxon>Embryophyta</taxon>
        <taxon>Tracheophyta</taxon>
        <taxon>Spermatophyta</taxon>
        <taxon>Magnoliopsida</taxon>
        <taxon>eudicotyledons</taxon>
        <taxon>Gunneridae</taxon>
        <taxon>Pentapetalae</taxon>
        <taxon>rosids</taxon>
        <taxon>fabids</taxon>
        <taxon>Fabales</taxon>
        <taxon>Fabaceae</taxon>
        <taxon>Caesalpinioideae</taxon>
        <taxon>Cassia clade</taxon>
        <taxon>Senna</taxon>
    </lineage>
</organism>
<comment type="caution">
    <text evidence="1">The sequence shown here is derived from an EMBL/GenBank/DDBJ whole genome shotgun (WGS) entry which is preliminary data.</text>
</comment>
<dbReference type="EMBL" id="JAAIUW010000008">
    <property type="protein sequence ID" value="KAF7821583.1"/>
    <property type="molecule type" value="Genomic_DNA"/>
</dbReference>
<gene>
    <name evidence="1" type="ORF">G2W53_027038</name>
</gene>